<proteinExistence type="predicted"/>
<evidence type="ECO:0000256" key="9">
    <source>
        <dbReference type="ARBA" id="ARBA00022908"/>
    </source>
</evidence>
<keyword evidence="10" id="KW-0695">RNA-directed DNA polymerase</keyword>
<dbReference type="InterPro" id="IPR012337">
    <property type="entry name" value="RNaseH-like_sf"/>
</dbReference>
<keyword evidence="1" id="KW-0815">Transposition</keyword>
<evidence type="ECO:0000256" key="2">
    <source>
        <dbReference type="ARBA" id="ARBA00022695"/>
    </source>
</evidence>
<keyword evidence="6" id="KW-0378">Hydrolase</keyword>
<sequence>MSDQGGEFLSSHFKQLADECEFVHSFSPAYTPEHNGFAKRANRTILEQAKCMLNASKLPNTYWAEAVSTATLLSNYTPTPSRHNHSPHMLWTDCSPKIKKVVISRHIWFNESIFPELKQQQGDASPLNVVWDTIEGQEVVDELHSPLECSLELGSQEPVDEVRISSVQGTTPAAELELVDEVLPAN</sequence>
<feature type="domain" description="Integrase catalytic" evidence="15">
    <location>
        <begin position="1"/>
        <end position="95"/>
    </location>
</feature>
<keyword evidence="3" id="KW-0540">Nuclease</keyword>
<dbReference type="OrthoDB" id="3243429at2759"/>
<evidence type="ECO:0000256" key="7">
    <source>
        <dbReference type="ARBA" id="ARBA00022842"/>
    </source>
</evidence>
<evidence type="ECO:0000256" key="3">
    <source>
        <dbReference type="ARBA" id="ARBA00022722"/>
    </source>
</evidence>
<evidence type="ECO:0000256" key="11">
    <source>
        <dbReference type="ARBA" id="ARBA00022932"/>
    </source>
</evidence>
<dbReference type="Proteomes" id="UP000765509">
    <property type="component" value="Unassembled WGS sequence"/>
</dbReference>
<keyword evidence="7" id="KW-0460">Magnesium</keyword>
<dbReference type="InterPro" id="IPR036397">
    <property type="entry name" value="RNaseH_sf"/>
</dbReference>
<organism evidence="16 17">
    <name type="scientific">Austropuccinia psidii MF-1</name>
    <dbReference type="NCBI Taxonomy" id="1389203"/>
    <lineage>
        <taxon>Eukaryota</taxon>
        <taxon>Fungi</taxon>
        <taxon>Dikarya</taxon>
        <taxon>Basidiomycota</taxon>
        <taxon>Pucciniomycotina</taxon>
        <taxon>Pucciniomycetes</taxon>
        <taxon>Pucciniales</taxon>
        <taxon>Sphaerophragmiaceae</taxon>
        <taxon>Austropuccinia</taxon>
    </lineage>
</organism>
<evidence type="ECO:0000313" key="16">
    <source>
        <dbReference type="EMBL" id="MBW0499863.1"/>
    </source>
</evidence>
<keyword evidence="9" id="KW-0229">DNA integration</keyword>
<dbReference type="GO" id="GO:0046872">
    <property type="term" value="F:metal ion binding"/>
    <property type="evidence" value="ECO:0007669"/>
    <property type="project" value="UniProtKB-KW"/>
</dbReference>
<keyword evidence="5" id="KW-0255">Endonuclease</keyword>
<dbReference type="InterPro" id="IPR001584">
    <property type="entry name" value="Integrase_cat-core"/>
</dbReference>
<evidence type="ECO:0000313" key="17">
    <source>
        <dbReference type="Proteomes" id="UP000765509"/>
    </source>
</evidence>
<dbReference type="GO" id="GO:0032196">
    <property type="term" value="P:transposition"/>
    <property type="evidence" value="ECO:0007669"/>
    <property type="project" value="UniProtKB-KW"/>
</dbReference>
<keyword evidence="12" id="KW-0233">DNA recombination</keyword>
<comment type="catalytic activity">
    <reaction evidence="13">
        <text>DNA(n) + a 2'-deoxyribonucleoside 5'-triphosphate = DNA(n+1) + diphosphate</text>
        <dbReference type="Rhea" id="RHEA:22508"/>
        <dbReference type="Rhea" id="RHEA-COMP:17339"/>
        <dbReference type="Rhea" id="RHEA-COMP:17340"/>
        <dbReference type="ChEBI" id="CHEBI:33019"/>
        <dbReference type="ChEBI" id="CHEBI:61560"/>
        <dbReference type="ChEBI" id="CHEBI:173112"/>
        <dbReference type="EC" id="2.7.7.49"/>
    </reaction>
</comment>
<evidence type="ECO:0000256" key="8">
    <source>
        <dbReference type="ARBA" id="ARBA00022884"/>
    </source>
</evidence>
<dbReference type="Gene3D" id="3.30.420.10">
    <property type="entry name" value="Ribonuclease H-like superfamily/Ribonuclease H"/>
    <property type="match status" value="1"/>
</dbReference>
<keyword evidence="8" id="KW-0694">RNA-binding</keyword>
<name>A0A9Q3DDN6_9BASI</name>
<keyword evidence="2" id="KW-0548">Nucleotidyltransferase</keyword>
<comment type="caution">
    <text evidence="16">The sequence shown here is derived from an EMBL/GenBank/DDBJ whole genome shotgun (WGS) entry which is preliminary data.</text>
</comment>
<evidence type="ECO:0000256" key="6">
    <source>
        <dbReference type="ARBA" id="ARBA00022801"/>
    </source>
</evidence>
<keyword evidence="11" id="KW-0239">DNA-directed DNA polymerase</keyword>
<accession>A0A9Q3DDN6</accession>
<keyword evidence="4" id="KW-0479">Metal-binding</keyword>
<reference evidence="16" key="1">
    <citation type="submission" date="2021-03" db="EMBL/GenBank/DDBJ databases">
        <title>Draft genome sequence of rust myrtle Austropuccinia psidii MF-1, a brazilian biotype.</title>
        <authorList>
            <person name="Quecine M.C."/>
            <person name="Pachon D.M.R."/>
            <person name="Bonatelli M.L."/>
            <person name="Correr F.H."/>
            <person name="Franceschini L.M."/>
            <person name="Leite T.F."/>
            <person name="Margarido G.R.A."/>
            <person name="Almeida C.A."/>
            <person name="Ferrarezi J.A."/>
            <person name="Labate C.A."/>
        </authorList>
    </citation>
    <scope>NUCLEOTIDE SEQUENCE</scope>
    <source>
        <strain evidence="16">MF-1</strain>
    </source>
</reference>
<dbReference type="GO" id="GO:0004519">
    <property type="term" value="F:endonuclease activity"/>
    <property type="evidence" value="ECO:0007669"/>
    <property type="project" value="UniProtKB-KW"/>
</dbReference>
<comment type="catalytic activity">
    <reaction evidence="14">
        <text>DNA(n) + a 2'-deoxyribonucleoside 5'-triphosphate = DNA(n+1) + diphosphate</text>
        <dbReference type="Rhea" id="RHEA:22508"/>
        <dbReference type="Rhea" id="RHEA-COMP:17339"/>
        <dbReference type="Rhea" id="RHEA-COMP:17340"/>
        <dbReference type="ChEBI" id="CHEBI:33019"/>
        <dbReference type="ChEBI" id="CHEBI:61560"/>
        <dbReference type="ChEBI" id="CHEBI:173112"/>
        <dbReference type="EC" id="2.7.7.7"/>
    </reaction>
</comment>
<evidence type="ECO:0000259" key="15">
    <source>
        <dbReference type="PROSITE" id="PS50994"/>
    </source>
</evidence>
<evidence type="ECO:0000256" key="12">
    <source>
        <dbReference type="ARBA" id="ARBA00023172"/>
    </source>
</evidence>
<evidence type="ECO:0000256" key="14">
    <source>
        <dbReference type="ARBA" id="ARBA00049244"/>
    </source>
</evidence>
<keyword evidence="11" id="KW-0808">Transferase</keyword>
<dbReference type="GO" id="GO:0003887">
    <property type="term" value="F:DNA-directed DNA polymerase activity"/>
    <property type="evidence" value="ECO:0007669"/>
    <property type="project" value="UniProtKB-KW"/>
</dbReference>
<dbReference type="AlphaFoldDB" id="A0A9Q3DDN6"/>
<keyword evidence="17" id="KW-1185">Reference proteome</keyword>
<dbReference type="GO" id="GO:0016787">
    <property type="term" value="F:hydrolase activity"/>
    <property type="evidence" value="ECO:0007669"/>
    <property type="project" value="UniProtKB-KW"/>
</dbReference>
<dbReference type="GO" id="GO:0003723">
    <property type="term" value="F:RNA binding"/>
    <property type="evidence" value="ECO:0007669"/>
    <property type="project" value="UniProtKB-KW"/>
</dbReference>
<dbReference type="InterPro" id="IPR039537">
    <property type="entry name" value="Retrotran_Ty1/copia-like"/>
</dbReference>
<dbReference type="PANTHER" id="PTHR42648">
    <property type="entry name" value="TRANSPOSASE, PUTATIVE-RELATED"/>
    <property type="match status" value="1"/>
</dbReference>
<protein>
    <recommendedName>
        <fullName evidence="15">Integrase catalytic domain-containing protein</fullName>
    </recommendedName>
</protein>
<dbReference type="EMBL" id="AVOT02015508">
    <property type="protein sequence ID" value="MBW0499863.1"/>
    <property type="molecule type" value="Genomic_DNA"/>
</dbReference>
<dbReference type="PANTHER" id="PTHR42648:SF11">
    <property type="entry name" value="TRANSPOSON TY4-P GAG-POL POLYPROTEIN"/>
    <property type="match status" value="1"/>
</dbReference>
<evidence type="ECO:0000256" key="10">
    <source>
        <dbReference type="ARBA" id="ARBA00022918"/>
    </source>
</evidence>
<evidence type="ECO:0000256" key="4">
    <source>
        <dbReference type="ARBA" id="ARBA00022723"/>
    </source>
</evidence>
<evidence type="ECO:0000256" key="5">
    <source>
        <dbReference type="ARBA" id="ARBA00022759"/>
    </source>
</evidence>
<dbReference type="GO" id="GO:0005634">
    <property type="term" value="C:nucleus"/>
    <property type="evidence" value="ECO:0007669"/>
    <property type="project" value="UniProtKB-ARBA"/>
</dbReference>
<dbReference type="GO" id="GO:0015074">
    <property type="term" value="P:DNA integration"/>
    <property type="evidence" value="ECO:0007669"/>
    <property type="project" value="UniProtKB-KW"/>
</dbReference>
<dbReference type="SUPFAM" id="SSF53098">
    <property type="entry name" value="Ribonuclease H-like"/>
    <property type="match status" value="1"/>
</dbReference>
<dbReference type="GO" id="GO:0003964">
    <property type="term" value="F:RNA-directed DNA polymerase activity"/>
    <property type="evidence" value="ECO:0007669"/>
    <property type="project" value="UniProtKB-KW"/>
</dbReference>
<gene>
    <name evidence="16" type="ORF">O181_039578</name>
</gene>
<dbReference type="PROSITE" id="PS50994">
    <property type="entry name" value="INTEGRASE"/>
    <property type="match status" value="1"/>
</dbReference>
<evidence type="ECO:0000256" key="13">
    <source>
        <dbReference type="ARBA" id="ARBA00048173"/>
    </source>
</evidence>
<dbReference type="GO" id="GO:0006310">
    <property type="term" value="P:DNA recombination"/>
    <property type="evidence" value="ECO:0007669"/>
    <property type="project" value="UniProtKB-KW"/>
</dbReference>
<evidence type="ECO:0000256" key="1">
    <source>
        <dbReference type="ARBA" id="ARBA00022578"/>
    </source>
</evidence>